<dbReference type="AlphaFoldDB" id="A0A9Q3CQT2"/>
<gene>
    <name evidence="2" type="ORF">O181_026542</name>
</gene>
<accession>A0A9Q3CQT2</accession>
<protein>
    <recommendedName>
        <fullName evidence="1">Retroviral polymerase SH3-like domain-containing protein</fullName>
    </recommendedName>
</protein>
<evidence type="ECO:0000259" key="1">
    <source>
        <dbReference type="Pfam" id="PF25597"/>
    </source>
</evidence>
<dbReference type="InterPro" id="IPR057670">
    <property type="entry name" value="SH3_retrovirus"/>
</dbReference>
<dbReference type="Proteomes" id="UP000765509">
    <property type="component" value="Unassembled WGS sequence"/>
</dbReference>
<evidence type="ECO:0000313" key="2">
    <source>
        <dbReference type="EMBL" id="MBW0486827.1"/>
    </source>
</evidence>
<dbReference type="EMBL" id="AVOT02008828">
    <property type="protein sequence ID" value="MBW0486827.1"/>
    <property type="molecule type" value="Genomic_DNA"/>
</dbReference>
<sequence>MEVGIQLGYYNKNVAYIILKISHKKVYTRRHVTFFENEFPGLVQEPESDPSSLHFSNDPFEVNEDEEFYEFSEEENPEEDTMPEEEENIVEAITVYAEEERSSPEPKRIRVIGPKQPTLVHSDISQEKSCLMVGNQLLS</sequence>
<comment type="caution">
    <text evidence="2">The sequence shown here is derived from an EMBL/GenBank/DDBJ whole genome shotgun (WGS) entry which is preliminary data.</text>
</comment>
<dbReference type="Pfam" id="PF25597">
    <property type="entry name" value="SH3_retrovirus"/>
    <property type="match status" value="1"/>
</dbReference>
<evidence type="ECO:0000313" key="3">
    <source>
        <dbReference type="Proteomes" id="UP000765509"/>
    </source>
</evidence>
<feature type="domain" description="Retroviral polymerase SH3-like" evidence="1">
    <location>
        <begin position="4"/>
        <end position="44"/>
    </location>
</feature>
<reference evidence="2" key="1">
    <citation type="submission" date="2021-03" db="EMBL/GenBank/DDBJ databases">
        <title>Draft genome sequence of rust myrtle Austropuccinia psidii MF-1, a brazilian biotype.</title>
        <authorList>
            <person name="Quecine M.C."/>
            <person name="Pachon D.M.R."/>
            <person name="Bonatelli M.L."/>
            <person name="Correr F.H."/>
            <person name="Franceschini L.M."/>
            <person name="Leite T.F."/>
            <person name="Margarido G.R.A."/>
            <person name="Almeida C.A."/>
            <person name="Ferrarezi J.A."/>
            <person name="Labate C.A."/>
        </authorList>
    </citation>
    <scope>NUCLEOTIDE SEQUENCE</scope>
    <source>
        <strain evidence="2">MF-1</strain>
    </source>
</reference>
<organism evidence="2 3">
    <name type="scientific">Austropuccinia psidii MF-1</name>
    <dbReference type="NCBI Taxonomy" id="1389203"/>
    <lineage>
        <taxon>Eukaryota</taxon>
        <taxon>Fungi</taxon>
        <taxon>Dikarya</taxon>
        <taxon>Basidiomycota</taxon>
        <taxon>Pucciniomycotina</taxon>
        <taxon>Pucciniomycetes</taxon>
        <taxon>Pucciniales</taxon>
        <taxon>Sphaerophragmiaceae</taxon>
        <taxon>Austropuccinia</taxon>
    </lineage>
</organism>
<name>A0A9Q3CQT2_9BASI</name>
<proteinExistence type="predicted"/>
<keyword evidence="3" id="KW-1185">Reference proteome</keyword>